<evidence type="ECO:0000256" key="1">
    <source>
        <dbReference type="SAM" id="Phobius"/>
    </source>
</evidence>
<organism evidence="2 3">
    <name type="scientific">Puniceicoccus vermicola</name>
    <dbReference type="NCBI Taxonomy" id="388746"/>
    <lineage>
        <taxon>Bacteria</taxon>
        <taxon>Pseudomonadati</taxon>
        <taxon>Verrucomicrobiota</taxon>
        <taxon>Opitutia</taxon>
        <taxon>Puniceicoccales</taxon>
        <taxon>Puniceicoccaceae</taxon>
        <taxon>Puniceicoccus</taxon>
    </lineage>
</organism>
<dbReference type="RefSeq" id="WP_185693258.1">
    <property type="nucleotide sequence ID" value="NZ_JACHVA010000101.1"/>
</dbReference>
<evidence type="ECO:0000313" key="2">
    <source>
        <dbReference type="EMBL" id="MBC2602591.1"/>
    </source>
</evidence>
<dbReference type="Proteomes" id="UP000525652">
    <property type="component" value="Unassembled WGS sequence"/>
</dbReference>
<keyword evidence="1" id="KW-1133">Transmembrane helix</keyword>
<feature type="transmembrane region" description="Helical" evidence="1">
    <location>
        <begin position="29"/>
        <end position="45"/>
    </location>
</feature>
<comment type="caution">
    <text evidence="2">The sequence shown here is derived from an EMBL/GenBank/DDBJ whole genome shotgun (WGS) entry which is preliminary data.</text>
</comment>
<sequence length="50" mass="5586">MECRIHHPENPDSSAITIENFSFSAVPEPSYGLMSLLIAGFIVLVRRPRS</sequence>
<keyword evidence="1" id="KW-0812">Transmembrane</keyword>
<dbReference type="EMBL" id="JACHVA010000101">
    <property type="protein sequence ID" value="MBC2602591.1"/>
    <property type="molecule type" value="Genomic_DNA"/>
</dbReference>
<proteinExistence type="predicted"/>
<dbReference type="AlphaFoldDB" id="A0A7X1AZ11"/>
<dbReference type="NCBIfam" id="TIGR02595">
    <property type="entry name" value="PEP_CTERM"/>
    <property type="match status" value="1"/>
</dbReference>
<protein>
    <submittedName>
        <fullName evidence="2">PEP-CTERM sorting domain-containing protein</fullName>
    </submittedName>
</protein>
<evidence type="ECO:0000313" key="3">
    <source>
        <dbReference type="Proteomes" id="UP000525652"/>
    </source>
</evidence>
<name>A0A7X1AZ11_9BACT</name>
<dbReference type="InterPro" id="IPR013424">
    <property type="entry name" value="Ice-binding_C"/>
</dbReference>
<keyword evidence="3" id="KW-1185">Reference proteome</keyword>
<reference evidence="2 3" key="1">
    <citation type="submission" date="2020-07" db="EMBL/GenBank/DDBJ databases">
        <authorList>
            <person name="Feng X."/>
        </authorList>
    </citation>
    <scope>NUCLEOTIDE SEQUENCE [LARGE SCALE GENOMIC DNA]</scope>
    <source>
        <strain evidence="2 3">JCM14086</strain>
    </source>
</reference>
<keyword evidence="1" id="KW-0472">Membrane</keyword>
<accession>A0A7X1AZ11</accession>
<gene>
    <name evidence="2" type="ORF">H5P30_12485</name>
</gene>